<dbReference type="EMBL" id="JAFHAP010000004">
    <property type="protein sequence ID" value="MBN2908671.1"/>
    <property type="molecule type" value="Genomic_DNA"/>
</dbReference>
<name>A0ABS2WGP2_9BACL</name>
<organism evidence="3 4">
    <name type="scientific">Polycladomyces zharkentensis</name>
    <dbReference type="NCBI Taxonomy" id="2807616"/>
    <lineage>
        <taxon>Bacteria</taxon>
        <taxon>Bacillati</taxon>
        <taxon>Bacillota</taxon>
        <taxon>Bacilli</taxon>
        <taxon>Bacillales</taxon>
        <taxon>Thermoactinomycetaceae</taxon>
        <taxon>Polycladomyces</taxon>
    </lineage>
</organism>
<dbReference type="InterPro" id="IPR055170">
    <property type="entry name" value="GFO_IDH_MocA-like_dom"/>
</dbReference>
<dbReference type="SUPFAM" id="SSF51735">
    <property type="entry name" value="NAD(P)-binding Rossmann-fold domains"/>
    <property type="match status" value="1"/>
</dbReference>
<evidence type="ECO:0000259" key="1">
    <source>
        <dbReference type="Pfam" id="PF01408"/>
    </source>
</evidence>
<dbReference type="RefSeq" id="WP_205492981.1">
    <property type="nucleotide sequence ID" value="NZ_JAFHAP010000004.1"/>
</dbReference>
<reference evidence="3" key="1">
    <citation type="journal article" date="2024" name="Int. J. Syst. Evol. Microbiol.">
        <title>Polycladomyces zharkentensis sp. nov., a novel thermophilic cellulose- and starch-degrading member of the Bacillota from a geothermal aquifer in Kazakhstan.</title>
        <authorList>
            <person name="Mashzhan A."/>
            <person name="Kistaubayeva A."/>
            <person name="Javier-Lopez R."/>
            <person name="Bissenova U."/>
            <person name="Bissenbay A."/>
            <person name="Birkeland N.K."/>
        </authorList>
    </citation>
    <scope>NUCLEOTIDE SEQUENCE</scope>
    <source>
        <strain evidence="3">ZKZ2T</strain>
    </source>
</reference>
<dbReference type="PANTHER" id="PTHR43377">
    <property type="entry name" value="BILIVERDIN REDUCTASE A"/>
    <property type="match status" value="1"/>
</dbReference>
<sequence length="378" mass="42396">MKMGVIGYGRRIRNMLAEIRKVDPDCRVVAITDVRNDEILAADPSLKDVAFYEDYRLMLTENRLDGLLIGTRCSMHAAIAADVLPYGIPLFLEKPVATRMEDLIRLKSVADSTNTPVVVSFPLRTAPIVQLAKEIVDSGRIGTVEHVQAINNVPYGGVYYHHWYRDENETGGLFLQKATHDFDYIQYLLGDRKPVRICAVTSKQIFKGNKPAGLKCRDCDERDTCPESMYRVERAAHETPAGEYCCFAVDTGNEDSGSAIIQYDTGMHVSYSQNFVVRHRAGTRSCRLIGFRGTLEFDFYTNRITVHLHHSKRVETHQIGDDGEHFGGDAVLARNFVEVMKGTAASLSPLQAGMDSALLCLKARESARTHTFQEVKWD</sequence>
<keyword evidence="4" id="KW-1185">Reference proteome</keyword>
<dbReference type="Gene3D" id="3.40.50.720">
    <property type="entry name" value="NAD(P)-binding Rossmann-like Domain"/>
    <property type="match status" value="1"/>
</dbReference>
<dbReference type="InterPro" id="IPR051450">
    <property type="entry name" value="Gfo/Idh/MocA_Oxidoreductases"/>
</dbReference>
<evidence type="ECO:0000313" key="3">
    <source>
        <dbReference type="EMBL" id="MBN2908671.1"/>
    </source>
</evidence>
<accession>A0ABS2WGP2</accession>
<comment type="caution">
    <text evidence="3">The sequence shown here is derived from an EMBL/GenBank/DDBJ whole genome shotgun (WGS) entry which is preliminary data.</text>
</comment>
<dbReference type="Gene3D" id="3.30.360.10">
    <property type="entry name" value="Dihydrodipicolinate Reductase, domain 2"/>
    <property type="match status" value="1"/>
</dbReference>
<feature type="domain" description="Gfo/Idh/MocA-like oxidoreductase N-terminal" evidence="1">
    <location>
        <begin position="2"/>
        <end position="120"/>
    </location>
</feature>
<evidence type="ECO:0000313" key="4">
    <source>
        <dbReference type="Proteomes" id="UP001177120"/>
    </source>
</evidence>
<protein>
    <submittedName>
        <fullName evidence="3">Gfo/Idh/MocA family oxidoreductase</fullName>
    </submittedName>
</protein>
<dbReference type="InterPro" id="IPR036291">
    <property type="entry name" value="NAD(P)-bd_dom_sf"/>
</dbReference>
<gene>
    <name evidence="3" type="ORF">JQC72_03945</name>
</gene>
<evidence type="ECO:0000259" key="2">
    <source>
        <dbReference type="Pfam" id="PF22725"/>
    </source>
</evidence>
<dbReference type="InterPro" id="IPR000683">
    <property type="entry name" value="Gfo/Idh/MocA-like_OxRdtase_N"/>
</dbReference>
<dbReference type="Pfam" id="PF01408">
    <property type="entry name" value="GFO_IDH_MocA"/>
    <property type="match status" value="1"/>
</dbReference>
<proteinExistence type="predicted"/>
<dbReference type="Pfam" id="PF22725">
    <property type="entry name" value="GFO_IDH_MocA_C3"/>
    <property type="match status" value="1"/>
</dbReference>
<dbReference type="Proteomes" id="UP001177120">
    <property type="component" value="Unassembled WGS sequence"/>
</dbReference>
<feature type="domain" description="GFO/IDH/MocA-like oxidoreductase" evidence="2">
    <location>
        <begin position="129"/>
        <end position="296"/>
    </location>
</feature>
<dbReference type="PANTHER" id="PTHR43377:SF2">
    <property type="entry name" value="BINDING ROSSMANN FOLD OXIDOREDUCTASE, PUTATIVE (AFU_ORTHOLOGUE AFUA_4G00560)-RELATED"/>
    <property type="match status" value="1"/>
</dbReference>
<dbReference type="SUPFAM" id="SSF55347">
    <property type="entry name" value="Glyceraldehyde-3-phosphate dehydrogenase-like, C-terminal domain"/>
    <property type="match status" value="1"/>
</dbReference>